<gene>
    <name evidence="6" type="ORF">D7M11_33390</name>
</gene>
<dbReference type="Pfam" id="PF02311">
    <property type="entry name" value="AraC_binding"/>
    <property type="match status" value="1"/>
</dbReference>
<dbReference type="SMART" id="SM00342">
    <property type="entry name" value="HTH_ARAC"/>
    <property type="match status" value="1"/>
</dbReference>
<name>A0A3B0AXY4_9BACL</name>
<evidence type="ECO:0000256" key="3">
    <source>
        <dbReference type="ARBA" id="ARBA00023159"/>
    </source>
</evidence>
<organism evidence="6 7">
    <name type="scientific">Paenibacillus ginsengarvi</name>
    <dbReference type="NCBI Taxonomy" id="400777"/>
    <lineage>
        <taxon>Bacteria</taxon>
        <taxon>Bacillati</taxon>
        <taxon>Bacillota</taxon>
        <taxon>Bacilli</taxon>
        <taxon>Bacillales</taxon>
        <taxon>Paenibacillaceae</taxon>
        <taxon>Paenibacillus</taxon>
    </lineage>
</organism>
<dbReference type="PROSITE" id="PS01124">
    <property type="entry name" value="HTH_ARAC_FAMILY_2"/>
    <property type="match status" value="1"/>
</dbReference>
<dbReference type="InterPro" id="IPR050204">
    <property type="entry name" value="AraC_XylS_family_regulators"/>
</dbReference>
<dbReference type="Proteomes" id="UP000282311">
    <property type="component" value="Unassembled WGS sequence"/>
</dbReference>
<sequence>MLIGDWHEMTPTVNFASRAATDYKAQWGPRLIPDYQMYYVASGHAALLLGSERFEAAAGDFLFYGPDCPHLLSAEAGTDYFSLHFSWNAGSPVPIHPAPRIRDYRVLDVSLPAAAYAISLPGYGEVSVPHRFTAHGQEPLLMRIVNEYRQERPGFPVMLRALLMELLGSIIRQLTDQSPQEAEKSRIAPALDAMREQPGRSWTVSELARLCGYNPSYFTDVFRRELGKNPKAYLIAERIRQTKQGLLRGEKPESLAEKLGYTSVHYLSHQFKKETGLTPGQFRQHGANADEP</sequence>
<keyword evidence="7" id="KW-1185">Reference proteome</keyword>
<proteinExistence type="predicted"/>
<dbReference type="InterPro" id="IPR009057">
    <property type="entry name" value="Homeodomain-like_sf"/>
</dbReference>
<dbReference type="SUPFAM" id="SSF51215">
    <property type="entry name" value="Regulatory protein AraC"/>
    <property type="match status" value="1"/>
</dbReference>
<dbReference type="Gene3D" id="2.60.120.10">
    <property type="entry name" value="Jelly Rolls"/>
    <property type="match status" value="1"/>
</dbReference>
<dbReference type="OrthoDB" id="2549759at2"/>
<keyword evidence="1" id="KW-0805">Transcription regulation</keyword>
<dbReference type="Gene3D" id="1.10.10.60">
    <property type="entry name" value="Homeodomain-like"/>
    <property type="match status" value="2"/>
</dbReference>
<evidence type="ECO:0000256" key="2">
    <source>
        <dbReference type="ARBA" id="ARBA00023125"/>
    </source>
</evidence>
<dbReference type="InterPro" id="IPR018060">
    <property type="entry name" value="HTH_AraC"/>
</dbReference>
<feature type="domain" description="HTH araC/xylS-type" evidence="5">
    <location>
        <begin position="185"/>
        <end position="285"/>
    </location>
</feature>
<dbReference type="RefSeq" id="WP_120751609.1">
    <property type="nucleotide sequence ID" value="NZ_RBAH01000040.1"/>
</dbReference>
<accession>A0A3B0AXY4</accession>
<comment type="caution">
    <text evidence="6">The sequence shown here is derived from an EMBL/GenBank/DDBJ whole genome shotgun (WGS) entry which is preliminary data.</text>
</comment>
<dbReference type="InterPro" id="IPR037923">
    <property type="entry name" value="HTH-like"/>
</dbReference>
<dbReference type="PANTHER" id="PTHR46796:SF7">
    <property type="entry name" value="ARAC FAMILY TRANSCRIPTIONAL REGULATOR"/>
    <property type="match status" value="1"/>
</dbReference>
<protein>
    <submittedName>
        <fullName evidence="6">AraC family transcriptional regulator</fullName>
    </submittedName>
</protein>
<evidence type="ECO:0000313" key="6">
    <source>
        <dbReference type="EMBL" id="RKN64886.1"/>
    </source>
</evidence>
<evidence type="ECO:0000259" key="5">
    <source>
        <dbReference type="PROSITE" id="PS01124"/>
    </source>
</evidence>
<evidence type="ECO:0000256" key="4">
    <source>
        <dbReference type="ARBA" id="ARBA00023163"/>
    </source>
</evidence>
<keyword evidence="3" id="KW-0010">Activator</keyword>
<keyword evidence="2" id="KW-0238">DNA-binding</keyword>
<dbReference type="InterPro" id="IPR014710">
    <property type="entry name" value="RmlC-like_jellyroll"/>
</dbReference>
<evidence type="ECO:0000256" key="1">
    <source>
        <dbReference type="ARBA" id="ARBA00023015"/>
    </source>
</evidence>
<dbReference type="SUPFAM" id="SSF46689">
    <property type="entry name" value="Homeodomain-like"/>
    <property type="match status" value="2"/>
</dbReference>
<dbReference type="InterPro" id="IPR003313">
    <property type="entry name" value="AraC-bd"/>
</dbReference>
<dbReference type="PROSITE" id="PS00041">
    <property type="entry name" value="HTH_ARAC_FAMILY_1"/>
    <property type="match status" value="1"/>
</dbReference>
<keyword evidence="4" id="KW-0804">Transcription</keyword>
<dbReference type="GO" id="GO:0043565">
    <property type="term" value="F:sequence-specific DNA binding"/>
    <property type="evidence" value="ECO:0007669"/>
    <property type="project" value="InterPro"/>
</dbReference>
<dbReference type="EMBL" id="RBAH01000040">
    <property type="protein sequence ID" value="RKN64886.1"/>
    <property type="molecule type" value="Genomic_DNA"/>
</dbReference>
<dbReference type="AlphaFoldDB" id="A0A3B0AXY4"/>
<dbReference type="PANTHER" id="PTHR46796">
    <property type="entry name" value="HTH-TYPE TRANSCRIPTIONAL ACTIVATOR RHAS-RELATED"/>
    <property type="match status" value="1"/>
</dbReference>
<dbReference type="GO" id="GO:0003700">
    <property type="term" value="F:DNA-binding transcription factor activity"/>
    <property type="evidence" value="ECO:0007669"/>
    <property type="project" value="InterPro"/>
</dbReference>
<reference evidence="6 7" key="1">
    <citation type="journal article" date="2007" name="Int. J. Syst. Evol. Microbiol.">
        <title>Paenibacillus ginsengarvi sp. nov., isolated from soil from ginseng cultivation.</title>
        <authorList>
            <person name="Yoon M.H."/>
            <person name="Ten L.N."/>
            <person name="Im W.T."/>
        </authorList>
    </citation>
    <scope>NUCLEOTIDE SEQUENCE [LARGE SCALE GENOMIC DNA]</scope>
    <source>
        <strain evidence="6 7">KCTC 13059</strain>
    </source>
</reference>
<evidence type="ECO:0000313" key="7">
    <source>
        <dbReference type="Proteomes" id="UP000282311"/>
    </source>
</evidence>
<dbReference type="InterPro" id="IPR018062">
    <property type="entry name" value="HTH_AraC-typ_CS"/>
</dbReference>
<dbReference type="Pfam" id="PF12833">
    <property type="entry name" value="HTH_18"/>
    <property type="match status" value="1"/>
</dbReference>